<keyword evidence="5" id="KW-0808">Transferase</keyword>
<keyword evidence="16" id="KW-1185">Reference proteome</keyword>
<dbReference type="InterPro" id="IPR005467">
    <property type="entry name" value="His_kinase_dom"/>
</dbReference>
<dbReference type="InterPro" id="IPR050736">
    <property type="entry name" value="Sensor_HK_Regulatory"/>
</dbReference>
<dbReference type="EMBL" id="FMZC01000001">
    <property type="protein sequence ID" value="SDC06982.1"/>
    <property type="molecule type" value="Genomic_DNA"/>
</dbReference>
<dbReference type="InterPro" id="IPR025201">
    <property type="entry name" value="KdpD_TM"/>
</dbReference>
<dbReference type="Proteomes" id="UP000198781">
    <property type="component" value="Unassembled WGS sequence"/>
</dbReference>
<dbReference type="Gene3D" id="1.10.287.130">
    <property type="match status" value="1"/>
</dbReference>
<evidence type="ECO:0000313" key="15">
    <source>
        <dbReference type="EMBL" id="SDC06982.1"/>
    </source>
</evidence>
<evidence type="ECO:0000256" key="6">
    <source>
        <dbReference type="ARBA" id="ARBA00022692"/>
    </source>
</evidence>
<dbReference type="CDD" id="cd00082">
    <property type="entry name" value="HisKA"/>
    <property type="match status" value="1"/>
</dbReference>
<dbReference type="PANTHER" id="PTHR43711">
    <property type="entry name" value="TWO-COMPONENT HISTIDINE KINASE"/>
    <property type="match status" value="1"/>
</dbReference>
<organism evidence="15 16">
    <name type="scientific">Paracidovorax valerianellae</name>
    <dbReference type="NCBI Taxonomy" id="187868"/>
    <lineage>
        <taxon>Bacteria</taxon>
        <taxon>Pseudomonadati</taxon>
        <taxon>Pseudomonadota</taxon>
        <taxon>Betaproteobacteria</taxon>
        <taxon>Burkholderiales</taxon>
        <taxon>Comamonadaceae</taxon>
        <taxon>Paracidovorax</taxon>
    </lineage>
</organism>
<dbReference type="SUPFAM" id="SSF47384">
    <property type="entry name" value="Homodimeric domain of signal transducing histidine kinase"/>
    <property type="match status" value="1"/>
</dbReference>
<evidence type="ECO:0000256" key="4">
    <source>
        <dbReference type="ARBA" id="ARBA00022553"/>
    </source>
</evidence>
<dbReference type="Pfam" id="PF00512">
    <property type="entry name" value="HisKA"/>
    <property type="match status" value="1"/>
</dbReference>
<dbReference type="PROSITE" id="PS50109">
    <property type="entry name" value="HIS_KIN"/>
    <property type="match status" value="1"/>
</dbReference>
<proteinExistence type="predicted"/>
<dbReference type="STRING" id="187868.SAMN05192589_101192"/>
<dbReference type="FunFam" id="3.30.565.10:FF:000006">
    <property type="entry name" value="Sensor histidine kinase WalK"/>
    <property type="match status" value="1"/>
</dbReference>
<evidence type="ECO:0000256" key="12">
    <source>
        <dbReference type="ARBA" id="ARBA00023136"/>
    </source>
</evidence>
<feature type="domain" description="Histidine kinase" evidence="14">
    <location>
        <begin position="136"/>
        <end position="354"/>
    </location>
</feature>
<accession>A0A1G6IK73</accession>
<evidence type="ECO:0000256" key="1">
    <source>
        <dbReference type="ARBA" id="ARBA00000085"/>
    </source>
</evidence>
<evidence type="ECO:0000256" key="11">
    <source>
        <dbReference type="ARBA" id="ARBA00023012"/>
    </source>
</evidence>
<sequence length="357" mass="37486">MLASSRPMNRHYLSAIAAVLVALLLRYLLNPVLGNQGPYLILTLPIVVAAMYGGLGPALLATALGTLIGTYLFIERGAGLHDVLQPENVTRILIFAAIGVAVGLMGVQLRRSRMALAEKIQQLHASNRAKDNAMAVLSHEIRNPLSAIYSAHRVLDRAPDDEKRVVWANEIIGRQVAQLKRMADDLLDLSGLMRGNATASLPVELRQVLQQALEQSAPLYAKKGHRLDAELGAVAAVVTGDAQRLVQVFANLLTNAAKYTDPGGTIALTVEPRGASQVAVSIQDNGVGLPPGSVGELFEPFVQAPGAASNAEGGLGLGLAIVRKIVQAHGGEVTAESPGLGLGSRFTVSLPLAAPSL</sequence>
<keyword evidence="7" id="KW-0547">Nucleotide-binding</keyword>
<comment type="catalytic activity">
    <reaction evidence="1">
        <text>ATP + protein L-histidine = ADP + protein N-phospho-L-histidine.</text>
        <dbReference type="EC" id="2.7.13.3"/>
    </reaction>
</comment>
<evidence type="ECO:0000256" key="13">
    <source>
        <dbReference type="SAM" id="Phobius"/>
    </source>
</evidence>
<dbReference type="InterPro" id="IPR038318">
    <property type="entry name" value="KdpD_sf"/>
</dbReference>
<feature type="transmembrane region" description="Helical" evidence="13">
    <location>
        <begin position="89"/>
        <end position="109"/>
    </location>
</feature>
<evidence type="ECO:0000256" key="10">
    <source>
        <dbReference type="ARBA" id="ARBA00022989"/>
    </source>
</evidence>
<gene>
    <name evidence="15" type="ORF">SAMN05192589_101192</name>
</gene>
<dbReference type="AlphaFoldDB" id="A0A1G6IK73"/>
<evidence type="ECO:0000259" key="14">
    <source>
        <dbReference type="PROSITE" id="PS50109"/>
    </source>
</evidence>
<keyword evidence="8 15" id="KW-0418">Kinase</keyword>
<dbReference type="GO" id="GO:0005886">
    <property type="term" value="C:plasma membrane"/>
    <property type="evidence" value="ECO:0007669"/>
    <property type="project" value="UniProtKB-SubCell"/>
</dbReference>
<dbReference type="Gene3D" id="1.20.120.620">
    <property type="entry name" value="Backbone structure of the membrane domain of e. Coli histidine kinase receptor kdpd"/>
    <property type="match status" value="1"/>
</dbReference>
<protein>
    <recommendedName>
        <fullName evidence="3">histidine kinase</fullName>
        <ecNumber evidence="3">2.7.13.3</ecNumber>
    </recommendedName>
</protein>
<keyword evidence="9" id="KW-0067">ATP-binding</keyword>
<dbReference type="OrthoDB" id="9768069at2"/>
<dbReference type="Gene3D" id="3.30.565.10">
    <property type="entry name" value="Histidine kinase-like ATPase, C-terminal domain"/>
    <property type="match status" value="1"/>
</dbReference>
<dbReference type="SMART" id="SM00387">
    <property type="entry name" value="HATPase_c"/>
    <property type="match status" value="1"/>
</dbReference>
<evidence type="ECO:0000313" key="16">
    <source>
        <dbReference type="Proteomes" id="UP000198781"/>
    </source>
</evidence>
<dbReference type="Pfam" id="PF02518">
    <property type="entry name" value="HATPase_c"/>
    <property type="match status" value="1"/>
</dbReference>
<keyword evidence="4" id="KW-0597">Phosphoprotein</keyword>
<dbReference type="CDD" id="cd00075">
    <property type="entry name" value="HATPase"/>
    <property type="match status" value="1"/>
</dbReference>
<dbReference type="InterPro" id="IPR004358">
    <property type="entry name" value="Sig_transdc_His_kin-like_C"/>
</dbReference>
<evidence type="ECO:0000256" key="9">
    <source>
        <dbReference type="ARBA" id="ARBA00022840"/>
    </source>
</evidence>
<dbReference type="InterPro" id="IPR036890">
    <property type="entry name" value="HATPase_C_sf"/>
</dbReference>
<evidence type="ECO:0000256" key="5">
    <source>
        <dbReference type="ARBA" id="ARBA00022679"/>
    </source>
</evidence>
<dbReference type="InterPro" id="IPR003594">
    <property type="entry name" value="HATPase_dom"/>
</dbReference>
<reference evidence="15 16" key="1">
    <citation type="submission" date="2016-10" db="EMBL/GenBank/DDBJ databases">
        <authorList>
            <person name="de Groot N.N."/>
        </authorList>
    </citation>
    <scope>NUCLEOTIDE SEQUENCE [LARGE SCALE GENOMIC DNA]</scope>
    <source>
        <strain evidence="15 16">DSM 16619</strain>
    </source>
</reference>
<dbReference type="SMART" id="SM00388">
    <property type="entry name" value="HisKA"/>
    <property type="match status" value="1"/>
</dbReference>
<evidence type="ECO:0000256" key="7">
    <source>
        <dbReference type="ARBA" id="ARBA00022741"/>
    </source>
</evidence>
<dbReference type="GO" id="GO:0005524">
    <property type="term" value="F:ATP binding"/>
    <property type="evidence" value="ECO:0007669"/>
    <property type="project" value="UniProtKB-KW"/>
</dbReference>
<name>A0A1G6IK73_9BURK</name>
<comment type="subcellular location">
    <subcellularLocation>
        <location evidence="2">Cell inner membrane</location>
        <topology evidence="2">Multi-pass membrane protein</topology>
    </subcellularLocation>
</comment>
<dbReference type="Pfam" id="PF13493">
    <property type="entry name" value="DUF4118"/>
    <property type="match status" value="1"/>
</dbReference>
<evidence type="ECO:0000256" key="2">
    <source>
        <dbReference type="ARBA" id="ARBA00004429"/>
    </source>
</evidence>
<dbReference type="PRINTS" id="PR00344">
    <property type="entry name" value="BCTRLSENSOR"/>
</dbReference>
<evidence type="ECO:0000256" key="3">
    <source>
        <dbReference type="ARBA" id="ARBA00012438"/>
    </source>
</evidence>
<dbReference type="InterPro" id="IPR036097">
    <property type="entry name" value="HisK_dim/P_sf"/>
</dbReference>
<evidence type="ECO:0000256" key="8">
    <source>
        <dbReference type="ARBA" id="ARBA00022777"/>
    </source>
</evidence>
<keyword evidence="11" id="KW-0902">Two-component regulatory system</keyword>
<keyword evidence="6 13" id="KW-0812">Transmembrane</keyword>
<dbReference type="SUPFAM" id="SSF55874">
    <property type="entry name" value="ATPase domain of HSP90 chaperone/DNA topoisomerase II/histidine kinase"/>
    <property type="match status" value="1"/>
</dbReference>
<keyword evidence="10 13" id="KW-1133">Transmembrane helix</keyword>
<feature type="transmembrane region" description="Helical" evidence="13">
    <location>
        <begin position="12"/>
        <end position="29"/>
    </location>
</feature>
<dbReference type="PANTHER" id="PTHR43711:SF26">
    <property type="entry name" value="SENSOR HISTIDINE KINASE RCSC"/>
    <property type="match status" value="1"/>
</dbReference>
<dbReference type="EC" id="2.7.13.3" evidence="3"/>
<feature type="transmembrane region" description="Helical" evidence="13">
    <location>
        <begin position="41"/>
        <end position="74"/>
    </location>
</feature>
<dbReference type="GO" id="GO:0000155">
    <property type="term" value="F:phosphorelay sensor kinase activity"/>
    <property type="evidence" value="ECO:0007669"/>
    <property type="project" value="InterPro"/>
</dbReference>
<keyword evidence="12 13" id="KW-0472">Membrane</keyword>
<dbReference type="InterPro" id="IPR003661">
    <property type="entry name" value="HisK_dim/P_dom"/>
</dbReference>